<gene>
    <name evidence="2" type="ORF">GCM10009539_05320</name>
</gene>
<protein>
    <recommendedName>
        <fullName evidence="4">Nitroreductase</fullName>
    </recommendedName>
</protein>
<evidence type="ECO:0008006" key="4">
    <source>
        <dbReference type="Google" id="ProtNLM"/>
    </source>
</evidence>
<evidence type="ECO:0000313" key="3">
    <source>
        <dbReference type="Proteomes" id="UP001500967"/>
    </source>
</evidence>
<sequence>MLRTAGGGALGLAVVGSGTLGWRAYDNGVFDPDGGTAFDAWRRWRDDDGPRGTIAAAVLAASPHNTQPWLFRASASRIELWADPERVMRSVDPYRREQRTSLGSSGSLPSPANSPPPRWCGSPTPASARSSVI</sequence>
<evidence type="ECO:0000256" key="1">
    <source>
        <dbReference type="SAM" id="MobiDB-lite"/>
    </source>
</evidence>
<feature type="region of interest" description="Disordered" evidence="1">
    <location>
        <begin position="89"/>
        <end position="133"/>
    </location>
</feature>
<organism evidence="2 3">
    <name type="scientific">Cryptosporangium japonicum</name>
    <dbReference type="NCBI Taxonomy" id="80872"/>
    <lineage>
        <taxon>Bacteria</taxon>
        <taxon>Bacillati</taxon>
        <taxon>Actinomycetota</taxon>
        <taxon>Actinomycetes</taxon>
        <taxon>Cryptosporangiales</taxon>
        <taxon>Cryptosporangiaceae</taxon>
        <taxon>Cryptosporangium</taxon>
    </lineage>
</organism>
<keyword evidence="3" id="KW-1185">Reference proteome</keyword>
<comment type="caution">
    <text evidence="2">The sequence shown here is derived from an EMBL/GenBank/DDBJ whole genome shotgun (WGS) entry which is preliminary data.</text>
</comment>
<name>A0ABP3D4D4_9ACTN</name>
<evidence type="ECO:0000313" key="2">
    <source>
        <dbReference type="EMBL" id="GAA0223055.1"/>
    </source>
</evidence>
<accession>A0ABP3D4D4</accession>
<dbReference type="Proteomes" id="UP001500967">
    <property type="component" value="Unassembled WGS sequence"/>
</dbReference>
<dbReference type="EMBL" id="BAAAGX010000003">
    <property type="protein sequence ID" value="GAA0223055.1"/>
    <property type="molecule type" value="Genomic_DNA"/>
</dbReference>
<feature type="compositionally biased region" description="Polar residues" evidence="1">
    <location>
        <begin position="124"/>
        <end position="133"/>
    </location>
</feature>
<proteinExistence type="predicted"/>
<feature type="compositionally biased region" description="Basic and acidic residues" evidence="1">
    <location>
        <begin position="89"/>
        <end position="99"/>
    </location>
</feature>
<feature type="compositionally biased region" description="Low complexity" evidence="1">
    <location>
        <begin position="101"/>
        <end position="111"/>
    </location>
</feature>
<reference evidence="3" key="1">
    <citation type="journal article" date="2019" name="Int. J. Syst. Evol. Microbiol.">
        <title>The Global Catalogue of Microorganisms (GCM) 10K type strain sequencing project: providing services to taxonomists for standard genome sequencing and annotation.</title>
        <authorList>
            <consortium name="The Broad Institute Genomics Platform"/>
            <consortium name="The Broad Institute Genome Sequencing Center for Infectious Disease"/>
            <person name="Wu L."/>
            <person name="Ma J."/>
        </authorList>
    </citation>
    <scope>NUCLEOTIDE SEQUENCE [LARGE SCALE GENOMIC DNA]</scope>
    <source>
        <strain evidence="3">JCM 10425</strain>
    </source>
</reference>